<name>A0A8I5TKE7_PONAB</name>
<organism evidence="8 9">
    <name type="scientific">Pongo abelii</name>
    <name type="common">Sumatran orangutan</name>
    <name type="synonym">Pongo pygmaeus abelii</name>
    <dbReference type="NCBI Taxonomy" id="9601"/>
    <lineage>
        <taxon>Eukaryota</taxon>
        <taxon>Metazoa</taxon>
        <taxon>Chordata</taxon>
        <taxon>Craniata</taxon>
        <taxon>Vertebrata</taxon>
        <taxon>Euteleostomi</taxon>
        <taxon>Mammalia</taxon>
        <taxon>Eutheria</taxon>
        <taxon>Euarchontoglires</taxon>
        <taxon>Primates</taxon>
        <taxon>Haplorrhini</taxon>
        <taxon>Catarrhini</taxon>
        <taxon>Hominidae</taxon>
        <taxon>Pongo</taxon>
    </lineage>
</organism>
<gene>
    <name evidence="8" type="primary">CSNK2A1</name>
</gene>
<dbReference type="GO" id="GO:0005634">
    <property type="term" value="C:nucleus"/>
    <property type="evidence" value="ECO:0007669"/>
    <property type="project" value="TreeGrafter"/>
</dbReference>
<evidence type="ECO:0000256" key="5">
    <source>
        <dbReference type="ARBA" id="ARBA00022777"/>
    </source>
</evidence>
<evidence type="ECO:0000256" key="4">
    <source>
        <dbReference type="ARBA" id="ARBA00022741"/>
    </source>
</evidence>
<dbReference type="EC" id="2.7.11.1" evidence="1"/>
<reference evidence="8" key="3">
    <citation type="submission" date="2025-09" db="UniProtKB">
        <authorList>
            <consortium name="Ensembl"/>
        </authorList>
    </citation>
    <scope>IDENTIFICATION</scope>
</reference>
<dbReference type="FunFam" id="3.30.200.20:FF:000088">
    <property type="entry name" value="Casein kinase II subunit alpha"/>
    <property type="match status" value="1"/>
</dbReference>
<evidence type="ECO:0000313" key="9">
    <source>
        <dbReference type="Proteomes" id="UP000001595"/>
    </source>
</evidence>
<proteinExistence type="predicted"/>
<keyword evidence="2" id="KW-0723">Serine/threonine-protein kinase</keyword>
<dbReference type="PANTHER" id="PTHR24054">
    <property type="entry name" value="CASEIN KINASE II SUBUNIT ALPHA"/>
    <property type="match status" value="1"/>
</dbReference>
<dbReference type="AlphaFoldDB" id="A0A8I5TKE7"/>
<evidence type="ECO:0000256" key="2">
    <source>
        <dbReference type="ARBA" id="ARBA00022527"/>
    </source>
</evidence>
<dbReference type="GO" id="GO:0005956">
    <property type="term" value="C:protein kinase CK2 complex"/>
    <property type="evidence" value="ECO:0007669"/>
    <property type="project" value="TreeGrafter"/>
</dbReference>
<keyword evidence="6 7" id="KW-0067">ATP-binding</keyword>
<sequence>MSGPVPSRARVYTDVNTHRPREYWDYESHVVEWGNQDDYQLVRKLGRGKYSEVFEAINITNNEKVVVKILKYLLFITATTANPASQKYAITRSIIQSNVETTNYLRLVVHPVSGRFNDWLVCLPQKFKVFHSTPVHCWGASHAI</sequence>
<dbReference type="Gene3D" id="3.30.200.20">
    <property type="entry name" value="Phosphorylase Kinase, domain 1"/>
    <property type="match status" value="1"/>
</dbReference>
<evidence type="ECO:0000256" key="1">
    <source>
        <dbReference type="ARBA" id="ARBA00012513"/>
    </source>
</evidence>
<keyword evidence="9" id="KW-1185">Reference proteome</keyword>
<evidence type="ECO:0000256" key="6">
    <source>
        <dbReference type="ARBA" id="ARBA00022840"/>
    </source>
</evidence>
<reference evidence="8" key="2">
    <citation type="submission" date="2025-08" db="UniProtKB">
        <authorList>
            <consortium name="Ensembl"/>
        </authorList>
    </citation>
    <scope>IDENTIFICATION</scope>
</reference>
<keyword evidence="4 7" id="KW-0547">Nucleotide-binding</keyword>
<dbReference type="GeneTree" id="ENSGT00390000004215"/>
<accession>A0A8I5TKE7</accession>
<dbReference type="InterPro" id="IPR045216">
    <property type="entry name" value="CK2_alpha"/>
</dbReference>
<dbReference type="GO" id="GO:0005524">
    <property type="term" value="F:ATP binding"/>
    <property type="evidence" value="ECO:0007669"/>
    <property type="project" value="UniProtKB-UniRule"/>
</dbReference>
<dbReference type="SUPFAM" id="SSF56112">
    <property type="entry name" value="Protein kinase-like (PK-like)"/>
    <property type="match status" value="1"/>
</dbReference>
<dbReference type="Proteomes" id="UP000001595">
    <property type="component" value="Chromosome 20"/>
</dbReference>
<dbReference type="PROSITE" id="PS00107">
    <property type="entry name" value="PROTEIN_KINASE_ATP"/>
    <property type="match status" value="1"/>
</dbReference>
<dbReference type="GO" id="GO:0051726">
    <property type="term" value="P:regulation of cell cycle"/>
    <property type="evidence" value="ECO:0007669"/>
    <property type="project" value="TreeGrafter"/>
</dbReference>
<evidence type="ECO:0000256" key="7">
    <source>
        <dbReference type="PROSITE-ProRule" id="PRU10141"/>
    </source>
</evidence>
<keyword evidence="3" id="KW-0808">Transferase</keyword>
<dbReference type="PANTHER" id="PTHR24054:SF16">
    <property type="entry name" value="CASEIN KINASE II SUBUNIT ALPHA-RELATED"/>
    <property type="match status" value="1"/>
</dbReference>
<protein>
    <recommendedName>
        <fullName evidence="1">non-specific serine/threonine protein kinase</fullName>
        <ecNumber evidence="1">2.7.11.1</ecNumber>
    </recommendedName>
</protein>
<feature type="binding site" evidence="7">
    <location>
        <position position="68"/>
    </location>
    <ligand>
        <name>ATP</name>
        <dbReference type="ChEBI" id="CHEBI:30616"/>
    </ligand>
</feature>
<keyword evidence="5" id="KW-0418">Kinase</keyword>
<reference evidence="8 9" key="1">
    <citation type="submission" date="2008-02" db="EMBL/GenBank/DDBJ databases">
        <title>A 6x draft sequence assembly of the Pongo pygmaeus abelii genome.</title>
        <authorList>
            <person name="Wilson R.K."/>
            <person name="Mardis E."/>
        </authorList>
    </citation>
    <scope>NUCLEOTIDE SEQUENCE [LARGE SCALE GENOMIC DNA]</scope>
</reference>
<evidence type="ECO:0000313" key="8">
    <source>
        <dbReference type="Ensembl" id="ENSPPYP00000027317.1"/>
    </source>
</evidence>
<evidence type="ECO:0000256" key="3">
    <source>
        <dbReference type="ARBA" id="ARBA00022679"/>
    </source>
</evidence>
<dbReference type="GO" id="GO:0005829">
    <property type="term" value="C:cytosol"/>
    <property type="evidence" value="ECO:0007669"/>
    <property type="project" value="TreeGrafter"/>
</dbReference>
<dbReference type="Ensembl" id="ENSPPYT00000059580.1">
    <property type="protein sequence ID" value="ENSPPYP00000027317.1"/>
    <property type="gene ID" value="ENSPPYG00000010866.2"/>
</dbReference>
<dbReference type="InterPro" id="IPR011009">
    <property type="entry name" value="Kinase-like_dom_sf"/>
</dbReference>
<dbReference type="GO" id="GO:0004674">
    <property type="term" value="F:protein serine/threonine kinase activity"/>
    <property type="evidence" value="ECO:0007669"/>
    <property type="project" value="UniProtKB-KW"/>
</dbReference>
<dbReference type="InterPro" id="IPR017441">
    <property type="entry name" value="Protein_kinase_ATP_BS"/>
</dbReference>